<dbReference type="InterPro" id="IPR000835">
    <property type="entry name" value="HTH_MarR-typ"/>
</dbReference>
<dbReference type="InterPro" id="IPR036388">
    <property type="entry name" value="WH-like_DNA-bd_sf"/>
</dbReference>
<proteinExistence type="predicted"/>
<evidence type="ECO:0000313" key="5">
    <source>
        <dbReference type="EMBL" id="NEU06383.1"/>
    </source>
</evidence>
<reference evidence="5 6" key="1">
    <citation type="submission" date="2020-02" db="EMBL/GenBank/DDBJ databases">
        <title>Genome assembly of a novel Clostridium senegalense strain.</title>
        <authorList>
            <person name="Gupta T.B."/>
            <person name="Jauregui R."/>
            <person name="Maclean P."/>
            <person name="Nawarathana A."/>
            <person name="Brightwell G."/>
        </authorList>
    </citation>
    <scope>NUCLEOTIDE SEQUENCE [LARGE SCALE GENOMIC DNA]</scope>
    <source>
        <strain evidence="5 6">AGRFS4</strain>
    </source>
</reference>
<gene>
    <name evidence="5" type="ORF">G3M99_16340</name>
</gene>
<dbReference type="GO" id="GO:0003677">
    <property type="term" value="F:DNA binding"/>
    <property type="evidence" value="ECO:0007669"/>
    <property type="project" value="UniProtKB-KW"/>
</dbReference>
<dbReference type="InterPro" id="IPR036390">
    <property type="entry name" value="WH_DNA-bd_sf"/>
</dbReference>
<dbReference type="Gene3D" id="1.10.10.10">
    <property type="entry name" value="Winged helix-like DNA-binding domain superfamily/Winged helix DNA-binding domain"/>
    <property type="match status" value="1"/>
</dbReference>
<evidence type="ECO:0000256" key="3">
    <source>
        <dbReference type="ARBA" id="ARBA00023163"/>
    </source>
</evidence>
<organism evidence="5 6">
    <name type="scientific">Clostridium senegalense</name>
    <dbReference type="NCBI Taxonomy" id="1465809"/>
    <lineage>
        <taxon>Bacteria</taxon>
        <taxon>Bacillati</taxon>
        <taxon>Bacillota</taxon>
        <taxon>Clostridia</taxon>
        <taxon>Eubacteriales</taxon>
        <taxon>Clostridiaceae</taxon>
        <taxon>Clostridium</taxon>
    </lineage>
</organism>
<sequence>MNDYREIGDLIYFISKETKTRMDEGVKENKLGQGQMLTIMNLMKLKDNIPISQELLAENMGINKGNISRNLMKLSENGFIDIIQDNDDKRKKNIILKDTFFNEFIEISKVLEDIFKDMIKNIREEDLLITLKALKQMKNNLYKK</sequence>
<dbReference type="AlphaFoldDB" id="A0A6M0H8I3"/>
<evidence type="ECO:0000259" key="4">
    <source>
        <dbReference type="PROSITE" id="PS50995"/>
    </source>
</evidence>
<comment type="caution">
    <text evidence="5">The sequence shown here is derived from an EMBL/GenBank/DDBJ whole genome shotgun (WGS) entry which is preliminary data.</text>
</comment>
<dbReference type="RefSeq" id="WP_061994332.1">
    <property type="nucleotide sequence ID" value="NZ_JAAGPU010000043.1"/>
</dbReference>
<keyword evidence="2" id="KW-0238">DNA-binding</keyword>
<evidence type="ECO:0000313" key="6">
    <source>
        <dbReference type="Proteomes" id="UP000481872"/>
    </source>
</evidence>
<keyword evidence="6" id="KW-1185">Reference proteome</keyword>
<name>A0A6M0H8I3_9CLOT</name>
<dbReference type="PANTHER" id="PTHR42756">
    <property type="entry name" value="TRANSCRIPTIONAL REGULATOR, MARR"/>
    <property type="match status" value="1"/>
</dbReference>
<accession>A0A6M0H8I3</accession>
<dbReference type="EMBL" id="JAAGPU010000043">
    <property type="protein sequence ID" value="NEU06383.1"/>
    <property type="molecule type" value="Genomic_DNA"/>
</dbReference>
<dbReference type="SMART" id="SM00347">
    <property type="entry name" value="HTH_MARR"/>
    <property type="match status" value="1"/>
</dbReference>
<dbReference type="Pfam" id="PF01047">
    <property type="entry name" value="MarR"/>
    <property type="match status" value="1"/>
</dbReference>
<evidence type="ECO:0000256" key="2">
    <source>
        <dbReference type="ARBA" id="ARBA00023125"/>
    </source>
</evidence>
<dbReference type="PANTHER" id="PTHR42756:SF1">
    <property type="entry name" value="TRANSCRIPTIONAL REPRESSOR OF EMRAB OPERON"/>
    <property type="match status" value="1"/>
</dbReference>
<keyword evidence="3" id="KW-0804">Transcription</keyword>
<dbReference type="PROSITE" id="PS50995">
    <property type="entry name" value="HTH_MARR_2"/>
    <property type="match status" value="1"/>
</dbReference>
<dbReference type="GO" id="GO:0003700">
    <property type="term" value="F:DNA-binding transcription factor activity"/>
    <property type="evidence" value="ECO:0007669"/>
    <property type="project" value="InterPro"/>
</dbReference>
<dbReference type="Proteomes" id="UP000481872">
    <property type="component" value="Unassembled WGS sequence"/>
</dbReference>
<protein>
    <submittedName>
        <fullName evidence="5">Winged helix-turn-helix transcriptional regulator</fullName>
    </submittedName>
</protein>
<evidence type="ECO:0000256" key="1">
    <source>
        <dbReference type="ARBA" id="ARBA00023015"/>
    </source>
</evidence>
<keyword evidence="1" id="KW-0805">Transcription regulation</keyword>
<dbReference type="SUPFAM" id="SSF46785">
    <property type="entry name" value="Winged helix' DNA-binding domain"/>
    <property type="match status" value="1"/>
</dbReference>
<feature type="domain" description="HTH marR-type" evidence="4">
    <location>
        <begin position="4"/>
        <end position="143"/>
    </location>
</feature>